<dbReference type="SUPFAM" id="SSF88659">
    <property type="entry name" value="Sigma3 and sigma4 domains of RNA polymerase sigma factors"/>
    <property type="match status" value="1"/>
</dbReference>
<dbReference type="GO" id="GO:0003677">
    <property type="term" value="F:DNA binding"/>
    <property type="evidence" value="ECO:0007669"/>
    <property type="project" value="InterPro"/>
</dbReference>
<feature type="domain" description="RNA polymerase sigma-70 region 2" evidence="5">
    <location>
        <begin position="15"/>
        <end position="80"/>
    </location>
</feature>
<dbReference type="InterPro" id="IPR039425">
    <property type="entry name" value="RNA_pol_sigma-70-like"/>
</dbReference>
<proteinExistence type="inferred from homology"/>
<dbReference type="InterPro" id="IPR013325">
    <property type="entry name" value="RNA_pol_sigma_r2"/>
</dbReference>
<keyword evidence="2" id="KW-0805">Transcription regulation</keyword>
<dbReference type="EMBL" id="CABVHY010000001">
    <property type="protein sequence ID" value="VVN67048.1"/>
    <property type="molecule type" value="Genomic_DNA"/>
</dbReference>
<evidence type="ECO:0000313" key="7">
    <source>
        <dbReference type="EMBL" id="VVN67048.1"/>
    </source>
</evidence>
<dbReference type="NCBIfam" id="TIGR02937">
    <property type="entry name" value="sigma70-ECF"/>
    <property type="match status" value="1"/>
</dbReference>
<sequence>MHTSDTLNPAEVDLLYRSHHSWLNVWLRRRVGCHAHAADLAQDTFVRLLKARHAHPLKEPRAYLSSIARGLMIDQFRRRALEQAYLESLAHMPPNEAPSEEQRWVILDILERLDQLLMQLNPRVRQVFLHAQLDDMSCPKIATHLGISRATVERDLAKAMATCYRLRHAQS</sequence>
<dbReference type="Gene3D" id="1.10.10.10">
    <property type="entry name" value="Winged helix-like DNA-binding domain superfamily/Winged helix DNA-binding domain"/>
    <property type="match status" value="1"/>
</dbReference>
<dbReference type="Pfam" id="PF04542">
    <property type="entry name" value="Sigma70_r2"/>
    <property type="match status" value="1"/>
</dbReference>
<evidence type="ECO:0000259" key="5">
    <source>
        <dbReference type="Pfam" id="PF04542"/>
    </source>
</evidence>
<evidence type="ECO:0000256" key="2">
    <source>
        <dbReference type="ARBA" id="ARBA00023015"/>
    </source>
</evidence>
<dbReference type="SUPFAM" id="SSF88946">
    <property type="entry name" value="Sigma2 domain of RNA polymerase sigma factors"/>
    <property type="match status" value="1"/>
</dbReference>
<dbReference type="InterPro" id="IPR007627">
    <property type="entry name" value="RNA_pol_sigma70_r2"/>
</dbReference>
<evidence type="ECO:0000313" key="8">
    <source>
        <dbReference type="Proteomes" id="UP000379480"/>
    </source>
</evidence>
<feature type="domain" description="RNA polymerase sigma factor 70 region 4 type 2" evidence="6">
    <location>
        <begin position="111"/>
        <end position="163"/>
    </location>
</feature>
<dbReference type="OrthoDB" id="9797134at2"/>
<dbReference type="FunFam" id="1.10.1740.10:FF:000009">
    <property type="entry name" value="RNA polymerase sigma factor"/>
    <property type="match status" value="1"/>
</dbReference>
<evidence type="ECO:0000256" key="1">
    <source>
        <dbReference type="ARBA" id="ARBA00010641"/>
    </source>
</evidence>
<keyword evidence="3" id="KW-0731">Sigma factor</keyword>
<dbReference type="Pfam" id="PF08281">
    <property type="entry name" value="Sigma70_r4_2"/>
    <property type="match status" value="1"/>
</dbReference>
<keyword evidence="4" id="KW-0804">Transcription</keyword>
<dbReference type="PANTHER" id="PTHR43133:SF63">
    <property type="entry name" value="RNA POLYMERASE SIGMA FACTOR FECI-RELATED"/>
    <property type="match status" value="1"/>
</dbReference>
<dbReference type="AlphaFoldDB" id="A0A5E6ZKY6"/>
<dbReference type="PANTHER" id="PTHR43133">
    <property type="entry name" value="RNA POLYMERASE ECF-TYPE SIGMA FACTO"/>
    <property type="match status" value="1"/>
</dbReference>
<comment type="similarity">
    <text evidence="1">Belongs to the sigma-70 factor family. ECF subfamily.</text>
</comment>
<reference evidence="7 8" key="1">
    <citation type="submission" date="2019-09" db="EMBL/GenBank/DDBJ databases">
        <authorList>
            <person name="Chandra G."/>
            <person name="Truman W A."/>
        </authorList>
    </citation>
    <scope>NUCLEOTIDE SEQUENCE [LARGE SCALE GENOMIC DNA]</scope>
    <source>
        <strain evidence="7">PS723</strain>
    </source>
</reference>
<dbReference type="InterPro" id="IPR014284">
    <property type="entry name" value="RNA_pol_sigma-70_dom"/>
</dbReference>
<accession>A0A5E6ZKY6</accession>
<organism evidence="7 8">
    <name type="scientific">Pseudomonas fluorescens</name>
    <dbReference type="NCBI Taxonomy" id="294"/>
    <lineage>
        <taxon>Bacteria</taxon>
        <taxon>Pseudomonadati</taxon>
        <taxon>Pseudomonadota</taxon>
        <taxon>Gammaproteobacteria</taxon>
        <taxon>Pseudomonadales</taxon>
        <taxon>Pseudomonadaceae</taxon>
        <taxon>Pseudomonas</taxon>
    </lineage>
</organism>
<dbReference type="InterPro" id="IPR013249">
    <property type="entry name" value="RNA_pol_sigma70_r4_t2"/>
</dbReference>
<dbReference type="Gene3D" id="1.10.1740.10">
    <property type="match status" value="1"/>
</dbReference>
<dbReference type="InterPro" id="IPR013324">
    <property type="entry name" value="RNA_pol_sigma_r3/r4-like"/>
</dbReference>
<gene>
    <name evidence="7" type="primary">fecI_1</name>
    <name evidence="7" type="ORF">PS723_00163</name>
</gene>
<dbReference type="NCBIfam" id="NF009180">
    <property type="entry name" value="PRK12528.1"/>
    <property type="match status" value="1"/>
</dbReference>
<evidence type="ECO:0000259" key="6">
    <source>
        <dbReference type="Pfam" id="PF08281"/>
    </source>
</evidence>
<dbReference type="GO" id="GO:0006352">
    <property type="term" value="P:DNA-templated transcription initiation"/>
    <property type="evidence" value="ECO:0007669"/>
    <property type="project" value="InterPro"/>
</dbReference>
<protein>
    <submittedName>
        <fullName evidence="7">Putative RNA polymerase sigma factor FecI</fullName>
    </submittedName>
</protein>
<evidence type="ECO:0000256" key="3">
    <source>
        <dbReference type="ARBA" id="ARBA00023082"/>
    </source>
</evidence>
<dbReference type="InterPro" id="IPR036388">
    <property type="entry name" value="WH-like_DNA-bd_sf"/>
</dbReference>
<dbReference type="Proteomes" id="UP000379480">
    <property type="component" value="Unassembled WGS sequence"/>
</dbReference>
<dbReference type="RefSeq" id="WP_150801793.1">
    <property type="nucleotide sequence ID" value="NZ_CABVHY010000001.1"/>
</dbReference>
<name>A0A5E6ZKY6_PSEFL</name>
<evidence type="ECO:0000256" key="4">
    <source>
        <dbReference type="ARBA" id="ARBA00023163"/>
    </source>
</evidence>
<dbReference type="GO" id="GO:0016987">
    <property type="term" value="F:sigma factor activity"/>
    <property type="evidence" value="ECO:0007669"/>
    <property type="project" value="UniProtKB-KW"/>
</dbReference>